<keyword evidence="2" id="KW-1185">Reference proteome</keyword>
<dbReference type="EMBL" id="JAGIQL010000003">
    <property type="protein sequence ID" value="MBP0456258.1"/>
    <property type="molecule type" value="Genomic_DNA"/>
</dbReference>
<dbReference type="AlphaFoldDB" id="A0A940MCN6"/>
<protein>
    <submittedName>
        <fullName evidence="1">Uncharacterized protein</fullName>
    </submittedName>
</protein>
<reference evidence="1" key="1">
    <citation type="submission" date="2021-03" db="EMBL/GenBank/DDBJ databases">
        <title>Whole genome sequence of Streptomyces bomunensis MMS17-BM035.</title>
        <authorList>
            <person name="Lee J.H."/>
        </authorList>
    </citation>
    <scope>NUCLEOTIDE SEQUENCE</scope>
    <source>
        <strain evidence="1">MMS17-BM035</strain>
    </source>
</reference>
<proteinExistence type="predicted"/>
<gene>
    <name evidence="1" type="ORF">JFN87_01915</name>
</gene>
<name>A0A940MCN6_9ACTN</name>
<sequence>MPQDVLDRIASLEREIRELRGRSQIRPALDQILHGKVTIGEGGSLDVRAPNGAQILGVGQFANGRYGIASAREDGTGIALQIGGNSTDLRQMIRVYPRGGYPNGPILMDDAYADGYLGRPWMPIQLHPTARQGGYTGTAYDFAWVGISPVHNAVLYLHTSTYANTGGAQARVVLTHGDDETTLDEWDCAANGWTDRNIVHPLDGVPFLDFVNVQIEHRNKTSGQNCETRVFSAYTRNTLTADETPDAPFSAASTTEKGA</sequence>
<evidence type="ECO:0000313" key="2">
    <source>
        <dbReference type="Proteomes" id="UP000670475"/>
    </source>
</evidence>
<accession>A0A940MCN6</accession>
<dbReference type="Proteomes" id="UP000670475">
    <property type="component" value="Unassembled WGS sequence"/>
</dbReference>
<dbReference type="RefSeq" id="WP_209338039.1">
    <property type="nucleotide sequence ID" value="NZ_JAGIQL010000003.1"/>
</dbReference>
<comment type="caution">
    <text evidence="1">The sequence shown here is derived from an EMBL/GenBank/DDBJ whole genome shotgun (WGS) entry which is preliminary data.</text>
</comment>
<evidence type="ECO:0000313" key="1">
    <source>
        <dbReference type="EMBL" id="MBP0456258.1"/>
    </source>
</evidence>
<organism evidence="1 2">
    <name type="scientific">Streptomyces montanisoli</name>
    <dbReference type="NCBI Taxonomy" id="2798581"/>
    <lineage>
        <taxon>Bacteria</taxon>
        <taxon>Bacillati</taxon>
        <taxon>Actinomycetota</taxon>
        <taxon>Actinomycetes</taxon>
        <taxon>Kitasatosporales</taxon>
        <taxon>Streptomycetaceae</taxon>
        <taxon>Streptomyces</taxon>
    </lineage>
</organism>